<dbReference type="Pfam" id="PF00990">
    <property type="entry name" value="GGDEF"/>
    <property type="match status" value="1"/>
</dbReference>
<dbReference type="PANTHER" id="PTHR44757:SF2">
    <property type="entry name" value="BIOFILM ARCHITECTURE MAINTENANCE PROTEIN MBAA"/>
    <property type="match status" value="1"/>
</dbReference>
<dbReference type="NCBIfam" id="TIGR00254">
    <property type="entry name" value="GGDEF"/>
    <property type="match status" value="1"/>
</dbReference>
<reference evidence="4 5" key="1">
    <citation type="submission" date="2019-03" db="EMBL/GenBank/DDBJ databases">
        <title>Sequencing the genomes of 1000 actinobacteria strains.</title>
        <authorList>
            <person name="Klenk H.-P."/>
        </authorList>
    </citation>
    <scope>NUCLEOTIDE SEQUENCE [LARGE SCALE GENOMIC DNA]</scope>
    <source>
        <strain evidence="4 5">DSM 43805</strain>
    </source>
</reference>
<dbReference type="SMART" id="SM00052">
    <property type="entry name" value="EAL"/>
    <property type="match status" value="1"/>
</dbReference>
<dbReference type="Gene3D" id="3.30.70.270">
    <property type="match status" value="1"/>
</dbReference>
<dbReference type="EMBL" id="SNWR01000002">
    <property type="protein sequence ID" value="TDO31531.1"/>
    <property type="molecule type" value="Genomic_DNA"/>
</dbReference>
<evidence type="ECO:0000313" key="5">
    <source>
        <dbReference type="Proteomes" id="UP000294901"/>
    </source>
</evidence>
<dbReference type="CDD" id="cd01949">
    <property type="entry name" value="GGDEF"/>
    <property type="match status" value="1"/>
</dbReference>
<evidence type="ECO:0000259" key="3">
    <source>
        <dbReference type="PROSITE" id="PS50887"/>
    </source>
</evidence>
<protein>
    <submittedName>
        <fullName evidence="4">Diguanylate cyclase (GGDEF)-like protein</fullName>
    </submittedName>
</protein>
<dbReference type="RefSeq" id="WP_133877624.1">
    <property type="nucleotide sequence ID" value="NZ_BOMD01000080.1"/>
</dbReference>
<dbReference type="CDD" id="cd01948">
    <property type="entry name" value="EAL"/>
    <property type="match status" value="1"/>
</dbReference>
<keyword evidence="1" id="KW-0472">Membrane</keyword>
<organism evidence="4 5">
    <name type="scientific">Paractinoplanes brasiliensis</name>
    <dbReference type="NCBI Taxonomy" id="52695"/>
    <lineage>
        <taxon>Bacteria</taxon>
        <taxon>Bacillati</taxon>
        <taxon>Actinomycetota</taxon>
        <taxon>Actinomycetes</taxon>
        <taxon>Micromonosporales</taxon>
        <taxon>Micromonosporaceae</taxon>
        <taxon>Paractinoplanes</taxon>
    </lineage>
</organism>
<dbReference type="AlphaFoldDB" id="A0A4R6J9G5"/>
<dbReference type="InterPro" id="IPR043128">
    <property type="entry name" value="Rev_trsase/Diguanyl_cyclase"/>
</dbReference>
<dbReference type="PANTHER" id="PTHR44757">
    <property type="entry name" value="DIGUANYLATE CYCLASE DGCP"/>
    <property type="match status" value="1"/>
</dbReference>
<feature type="domain" description="EAL" evidence="2">
    <location>
        <begin position="379"/>
        <end position="640"/>
    </location>
</feature>
<accession>A0A4R6J9G5</accession>
<dbReference type="Pfam" id="PF00563">
    <property type="entry name" value="EAL"/>
    <property type="match status" value="1"/>
</dbReference>
<gene>
    <name evidence="4" type="ORF">C8E87_6957</name>
</gene>
<comment type="caution">
    <text evidence="4">The sequence shown here is derived from an EMBL/GenBank/DDBJ whole genome shotgun (WGS) entry which is preliminary data.</text>
</comment>
<dbReference type="OrthoDB" id="23692at2"/>
<dbReference type="InterPro" id="IPR035919">
    <property type="entry name" value="EAL_sf"/>
</dbReference>
<dbReference type="Gene3D" id="3.20.20.450">
    <property type="entry name" value="EAL domain"/>
    <property type="match status" value="1"/>
</dbReference>
<name>A0A4R6J9G5_9ACTN</name>
<dbReference type="SMART" id="SM00267">
    <property type="entry name" value="GGDEF"/>
    <property type="match status" value="1"/>
</dbReference>
<keyword evidence="1" id="KW-1133">Transmembrane helix</keyword>
<keyword evidence="5" id="KW-1185">Reference proteome</keyword>
<dbReference type="InterPro" id="IPR001633">
    <property type="entry name" value="EAL_dom"/>
</dbReference>
<evidence type="ECO:0000313" key="4">
    <source>
        <dbReference type="EMBL" id="TDO31531.1"/>
    </source>
</evidence>
<dbReference type="PROSITE" id="PS50883">
    <property type="entry name" value="EAL"/>
    <property type="match status" value="1"/>
</dbReference>
<dbReference type="InterPro" id="IPR000160">
    <property type="entry name" value="GGDEF_dom"/>
</dbReference>
<evidence type="ECO:0000259" key="2">
    <source>
        <dbReference type="PROSITE" id="PS50883"/>
    </source>
</evidence>
<dbReference type="InterPro" id="IPR052155">
    <property type="entry name" value="Biofilm_reg_signaling"/>
</dbReference>
<feature type="transmembrane region" description="Helical" evidence="1">
    <location>
        <begin position="167"/>
        <end position="190"/>
    </location>
</feature>
<feature type="domain" description="GGDEF" evidence="3">
    <location>
        <begin position="238"/>
        <end position="370"/>
    </location>
</feature>
<dbReference type="Proteomes" id="UP000294901">
    <property type="component" value="Unassembled WGS sequence"/>
</dbReference>
<evidence type="ECO:0000256" key="1">
    <source>
        <dbReference type="SAM" id="Phobius"/>
    </source>
</evidence>
<dbReference type="SUPFAM" id="SSF141868">
    <property type="entry name" value="EAL domain-like"/>
    <property type="match status" value="1"/>
</dbReference>
<sequence>MTAALGAVLLALAAYVIQGTVHTTRATEQQSHVLKIDALFSETRIAIAMEEVNLRHYQIEPSVAVKQRFDQVGKSADDLLAELAATGPGQTREDALRLRAEHDDFHALAERQMTLIAESDSTHIRLDRLEVTPAFYILQDDIDEVSRTVHEAAQKQVEQLRLTQLRLLIGIVVGFGVGLTLAAIVLRIVLGHQRRLVEQAEASRQQALHDPLTGLANRTLFASRTKVALAGLLPGGDRHVALMIVDLNGFKAVNDTLGHHAGDQVLQEAGRRLSDAVGADGVVARLGGDEFAVLLPRVATVSAARETAGQLVEELRRDFLLDGRPAAVSGSLGLAFGLMHGTGEDELLRHADAAMYRAKANGGGVEVYDVDTDTEMPERMQLFAELRTLLETGDPAAQLQLHYQPQVRLSDGAATSVEALVRWQHPERGLLPPATFLPIAEQRGLEVRLTYHLLGEAVRQGARWLAEGLPYAVAVNVSPRCLIDPDFTAVILAALRDAGLPPHLLRLELTETSIMADPDRAVSAIREVREHGISVSVDDFGTGFSSLVQLRLVPADELKIDRTFVRDLGSDLSGTTPDAVMVRSAIDLGHNLGLSVVAEGVEDLDALRSLRAMNCDYAQGFALSRPVPADQVADACARAQSIVTNLITSITAPA</sequence>
<proteinExistence type="predicted"/>
<dbReference type="SUPFAM" id="SSF55073">
    <property type="entry name" value="Nucleotide cyclase"/>
    <property type="match status" value="1"/>
</dbReference>
<keyword evidence="1" id="KW-0812">Transmembrane</keyword>
<dbReference type="PROSITE" id="PS50887">
    <property type="entry name" value="GGDEF"/>
    <property type="match status" value="1"/>
</dbReference>
<dbReference type="InterPro" id="IPR029787">
    <property type="entry name" value="Nucleotide_cyclase"/>
</dbReference>